<evidence type="ECO:0000256" key="2">
    <source>
        <dbReference type="ARBA" id="ARBA00006499"/>
    </source>
</evidence>
<evidence type="ECO:0000256" key="8">
    <source>
        <dbReference type="ARBA" id="ARBA00022832"/>
    </source>
</evidence>
<evidence type="ECO:0000256" key="6">
    <source>
        <dbReference type="ARBA" id="ARBA00022490"/>
    </source>
</evidence>
<keyword evidence="6" id="KW-0963">Cytoplasm</keyword>
<comment type="similarity">
    <text evidence="2">Belongs to the AB hydrolase superfamily. AB hydrolase 2 family.</text>
</comment>
<evidence type="ECO:0000313" key="14">
    <source>
        <dbReference type="EMBL" id="WEW61406.1"/>
    </source>
</evidence>
<reference evidence="14" key="1">
    <citation type="submission" date="2023-03" db="EMBL/GenBank/DDBJ databases">
        <title>Emydomyces testavorans Genome Sequence.</title>
        <authorList>
            <person name="Hoyer L."/>
        </authorList>
    </citation>
    <scope>NUCLEOTIDE SEQUENCE</scope>
    <source>
        <strain evidence="14">16-2883</strain>
    </source>
</reference>
<comment type="subcellular location">
    <subcellularLocation>
        <location evidence="1">Cytoplasm</location>
    </subcellularLocation>
</comment>
<dbReference type="GO" id="GO:0005737">
    <property type="term" value="C:cytoplasm"/>
    <property type="evidence" value="ECO:0007669"/>
    <property type="project" value="UniProtKB-SubCell"/>
</dbReference>
<dbReference type="FunFam" id="3.40.50.1820:FF:000010">
    <property type="entry name" value="Acyl-protein thioesterase 2"/>
    <property type="match status" value="1"/>
</dbReference>
<comment type="catalytic activity">
    <reaction evidence="12">
        <text>S-hexadecanoyl-L-cysteinyl-[protein] + H2O = L-cysteinyl-[protein] + hexadecanoate + H(+)</text>
        <dbReference type="Rhea" id="RHEA:19233"/>
        <dbReference type="Rhea" id="RHEA-COMP:10131"/>
        <dbReference type="Rhea" id="RHEA-COMP:11032"/>
        <dbReference type="ChEBI" id="CHEBI:7896"/>
        <dbReference type="ChEBI" id="CHEBI:15377"/>
        <dbReference type="ChEBI" id="CHEBI:15378"/>
        <dbReference type="ChEBI" id="CHEBI:29950"/>
        <dbReference type="ChEBI" id="CHEBI:74151"/>
        <dbReference type="EC" id="3.1.2.22"/>
    </reaction>
</comment>
<evidence type="ECO:0000256" key="11">
    <source>
        <dbReference type="ARBA" id="ARBA00031195"/>
    </source>
</evidence>
<evidence type="ECO:0000256" key="5">
    <source>
        <dbReference type="ARBA" id="ARBA00022487"/>
    </source>
</evidence>
<evidence type="ECO:0000256" key="9">
    <source>
        <dbReference type="ARBA" id="ARBA00023098"/>
    </source>
</evidence>
<sequence>MVTAPFVVPALKKHTATIIMAHGLGDNGAGWMMLAQNWRRRGLFDEVSFIFPNAPTIPVTVNYGMRMPGWYDIATLSVDATQEEFLRQQDEPGILKSRDFFNSLVKEEMDKGIRPSRIVLGGFSQGGAMALITGLTSKEKLAGIFGLSCYLPLSQKIKELLPEDWPNKKTPVFMAHGNADAIVKFDFGRDSAKHLSEMGMDVEFHEYPGMGHTSDPVEIEDLEKFLMKVIPAEATEVSSEL</sequence>
<evidence type="ECO:0000256" key="1">
    <source>
        <dbReference type="ARBA" id="ARBA00004496"/>
    </source>
</evidence>
<evidence type="ECO:0000256" key="3">
    <source>
        <dbReference type="ARBA" id="ARBA00012423"/>
    </source>
</evidence>
<organism evidence="14 15">
    <name type="scientific">Emydomyces testavorans</name>
    <dbReference type="NCBI Taxonomy" id="2070801"/>
    <lineage>
        <taxon>Eukaryota</taxon>
        <taxon>Fungi</taxon>
        <taxon>Dikarya</taxon>
        <taxon>Ascomycota</taxon>
        <taxon>Pezizomycotina</taxon>
        <taxon>Eurotiomycetes</taxon>
        <taxon>Eurotiomycetidae</taxon>
        <taxon>Onygenales</taxon>
        <taxon>Nannizziopsiaceae</taxon>
        <taxon>Emydomyces</taxon>
    </lineage>
</organism>
<dbReference type="EMBL" id="CP120631">
    <property type="protein sequence ID" value="WEW61406.1"/>
    <property type="molecule type" value="Genomic_DNA"/>
</dbReference>
<dbReference type="AlphaFoldDB" id="A0AAF0IM51"/>
<dbReference type="InterPro" id="IPR050565">
    <property type="entry name" value="LYPA1-2/EST-like"/>
</dbReference>
<dbReference type="InterPro" id="IPR029058">
    <property type="entry name" value="AB_hydrolase_fold"/>
</dbReference>
<keyword evidence="8" id="KW-0276">Fatty acid metabolism</keyword>
<dbReference type="PANTHER" id="PTHR10655">
    <property type="entry name" value="LYSOPHOSPHOLIPASE-RELATED"/>
    <property type="match status" value="1"/>
</dbReference>
<keyword evidence="7 14" id="KW-0378">Hydrolase</keyword>
<accession>A0AAF0IM51</accession>
<evidence type="ECO:0000256" key="7">
    <source>
        <dbReference type="ARBA" id="ARBA00022801"/>
    </source>
</evidence>
<dbReference type="GO" id="GO:0008474">
    <property type="term" value="F:palmitoyl-(protein) hydrolase activity"/>
    <property type="evidence" value="ECO:0007669"/>
    <property type="project" value="UniProtKB-EC"/>
</dbReference>
<dbReference type="GO" id="GO:0006631">
    <property type="term" value="P:fatty acid metabolic process"/>
    <property type="evidence" value="ECO:0007669"/>
    <property type="project" value="UniProtKB-KW"/>
</dbReference>
<dbReference type="GO" id="GO:0052689">
    <property type="term" value="F:carboxylic ester hydrolase activity"/>
    <property type="evidence" value="ECO:0007669"/>
    <property type="project" value="UniProtKB-KW"/>
</dbReference>
<dbReference type="EC" id="3.1.2.22" evidence="3"/>
<proteinExistence type="inferred from homology"/>
<dbReference type="SUPFAM" id="SSF53474">
    <property type="entry name" value="alpha/beta-Hydrolases"/>
    <property type="match status" value="1"/>
</dbReference>
<evidence type="ECO:0000313" key="15">
    <source>
        <dbReference type="Proteomes" id="UP001219355"/>
    </source>
</evidence>
<dbReference type="Proteomes" id="UP001219355">
    <property type="component" value="Chromosome 5"/>
</dbReference>
<feature type="domain" description="Phospholipase/carboxylesterase/thioesterase" evidence="13">
    <location>
        <begin position="5"/>
        <end position="230"/>
    </location>
</feature>
<dbReference type="Gene3D" id="3.40.50.1820">
    <property type="entry name" value="alpha/beta hydrolase"/>
    <property type="match status" value="1"/>
</dbReference>
<comment type="function">
    <text evidence="10">Hydrolyzes fatty acids from S-acylated cysteine residues in proteins with a strong preference for palmitoylated G-alpha proteins over other acyl substrates. Mediates the deacylation of G-alpha proteins such as GPA1 in vivo, but has weak or no activity toward palmitoylated Ras proteins. Has weak lysophospholipase activity in vitro; however such activity may not exist in vivo.</text>
</comment>
<dbReference type="PANTHER" id="PTHR10655:SF17">
    <property type="entry name" value="LYSOPHOSPHOLIPASE-LIKE PROTEIN 1"/>
    <property type="match status" value="1"/>
</dbReference>
<gene>
    <name evidence="14" type="ORF">PRK78_006896</name>
</gene>
<dbReference type="Pfam" id="PF02230">
    <property type="entry name" value="Abhydrolase_2"/>
    <property type="match status" value="1"/>
</dbReference>
<name>A0AAF0IM51_9EURO</name>
<evidence type="ECO:0000256" key="10">
    <source>
        <dbReference type="ARBA" id="ARBA00029392"/>
    </source>
</evidence>
<protein>
    <recommendedName>
        <fullName evidence="4">Acyl-protein thioesterase 1</fullName>
        <ecNumber evidence="3">3.1.2.22</ecNumber>
    </recommendedName>
    <alternativeName>
        <fullName evidence="11">Palmitoyl-protein hydrolase</fullName>
    </alternativeName>
</protein>
<evidence type="ECO:0000256" key="4">
    <source>
        <dbReference type="ARBA" id="ARBA00014923"/>
    </source>
</evidence>
<keyword evidence="15" id="KW-1185">Reference proteome</keyword>
<evidence type="ECO:0000259" key="13">
    <source>
        <dbReference type="Pfam" id="PF02230"/>
    </source>
</evidence>
<dbReference type="InterPro" id="IPR003140">
    <property type="entry name" value="PLipase/COase/thioEstase"/>
</dbReference>
<keyword evidence="9" id="KW-0443">Lipid metabolism</keyword>
<evidence type="ECO:0000256" key="12">
    <source>
        <dbReference type="ARBA" id="ARBA00047337"/>
    </source>
</evidence>
<keyword evidence="5" id="KW-0719">Serine esterase</keyword>